<protein>
    <submittedName>
        <fullName evidence="1">Retrovirus-related Pol poly from transposon</fullName>
    </submittedName>
</protein>
<evidence type="ECO:0000313" key="1">
    <source>
        <dbReference type="EMBL" id="RNA36121.1"/>
    </source>
</evidence>
<name>A0A3M7SK14_BRAPC</name>
<dbReference type="SUPFAM" id="SSF50630">
    <property type="entry name" value="Acid proteases"/>
    <property type="match status" value="1"/>
</dbReference>
<comment type="caution">
    <text evidence="1">The sequence shown here is derived from an EMBL/GenBank/DDBJ whole genome shotgun (WGS) entry which is preliminary data.</text>
</comment>
<proteinExistence type="predicted"/>
<dbReference type="InterPro" id="IPR021109">
    <property type="entry name" value="Peptidase_aspartic_dom_sf"/>
</dbReference>
<keyword evidence="2" id="KW-1185">Reference proteome</keyword>
<organism evidence="1 2">
    <name type="scientific">Brachionus plicatilis</name>
    <name type="common">Marine rotifer</name>
    <name type="synonym">Brachionus muelleri</name>
    <dbReference type="NCBI Taxonomy" id="10195"/>
    <lineage>
        <taxon>Eukaryota</taxon>
        <taxon>Metazoa</taxon>
        <taxon>Spiralia</taxon>
        <taxon>Gnathifera</taxon>
        <taxon>Rotifera</taxon>
        <taxon>Eurotatoria</taxon>
        <taxon>Monogononta</taxon>
        <taxon>Pseudotrocha</taxon>
        <taxon>Ploima</taxon>
        <taxon>Brachionidae</taxon>
        <taxon>Brachionus</taxon>
    </lineage>
</organism>
<reference evidence="1 2" key="1">
    <citation type="journal article" date="2018" name="Sci. Rep.">
        <title>Genomic signatures of local adaptation to the degree of environmental predictability in rotifers.</title>
        <authorList>
            <person name="Franch-Gras L."/>
            <person name="Hahn C."/>
            <person name="Garcia-Roger E.M."/>
            <person name="Carmona M.J."/>
            <person name="Serra M."/>
            <person name="Gomez A."/>
        </authorList>
    </citation>
    <scope>NUCLEOTIDE SEQUENCE [LARGE SCALE GENOMIC DNA]</scope>
    <source>
        <strain evidence="1">HYR1</strain>
    </source>
</reference>
<dbReference type="EMBL" id="REGN01001232">
    <property type="protein sequence ID" value="RNA36121.1"/>
    <property type="molecule type" value="Genomic_DNA"/>
</dbReference>
<sequence>MPTWNPITKSLKMSLFDQIMELKITPTKFTTNQDFNVWKKVFERYAKNVADKTNALLSLMEEICIEQLEQRLLIRNPNATYEETIKISSKLFGRNPIYNDPLMEFVHRTQLQNETIFQFMFELENLAAKAYLQHDERYREPIIVDRFIRGLRDNRVQSELCQTETIETIQEILDKANQLEIGFQKFSKNLQFAKQLHHPKSHSHQNLKLPNEQQISNNSSTVAENFEGDCLINDILTHFQIDTGSDITAISDKKYKDLPNGEEMIQVRNDITGADGSNLVILGRTGVKMQFGTYIAQMNVYIIKDLVQESLIGLDFVYKFNGFRLPIVHLKSTLKNFTITTIHNYNKKLKQSQLNNNNAKP</sequence>
<evidence type="ECO:0000313" key="2">
    <source>
        <dbReference type="Proteomes" id="UP000276133"/>
    </source>
</evidence>
<gene>
    <name evidence="1" type="ORF">BpHYR1_011672</name>
</gene>
<dbReference type="Proteomes" id="UP000276133">
    <property type="component" value="Unassembled WGS sequence"/>
</dbReference>
<accession>A0A3M7SK14</accession>
<dbReference type="Gene3D" id="2.40.70.10">
    <property type="entry name" value="Acid Proteases"/>
    <property type="match status" value="1"/>
</dbReference>
<dbReference type="OrthoDB" id="10053420at2759"/>
<dbReference type="AlphaFoldDB" id="A0A3M7SK14"/>